<sequence length="276" mass="30581">MHAENWDDLRIFRAVAERRGFIAAARMLGISRHVIRRRVGALEGVLGARLLERRGRWLRLTEAGRDALDHADEMAAVWDAALLGVAGPSGEAGSVRIAAPEGLASWLLAPFAESFEARHVRLLFVGADAAGSAADITLAFRPGPFARRIGRIEYRVYAAPWTDRQTPFGPFWIEQGPPGSDLREWLDDAPAASGWARAEAEDEASALALIRSGAGRGWLPTPLAMREPGIEPRDMELTRKRDLWMEIAGKSKRLTRVMLAADWIMERTKAAMKLRR</sequence>
<dbReference type="PROSITE" id="PS50931">
    <property type="entry name" value="HTH_LYSR"/>
    <property type="match status" value="1"/>
</dbReference>
<dbReference type="PANTHER" id="PTHR30579">
    <property type="entry name" value="TRANSCRIPTIONAL REGULATOR"/>
    <property type="match status" value="1"/>
</dbReference>
<evidence type="ECO:0000256" key="4">
    <source>
        <dbReference type="ARBA" id="ARBA00023163"/>
    </source>
</evidence>
<reference evidence="6 7" key="1">
    <citation type="submission" date="2020-02" db="EMBL/GenBank/DDBJ databases">
        <title>complete genome sequence of Rhodobacteraceae bacterium.</title>
        <authorList>
            <person name="Park J."/>
            <person name="Kim Y.-S."/>
            <person name="Kim K.-H."/>
        </authorList>
    </citation>
    <scope>NUCLEOTIDE SEQUENCE [LARGE SCALE GENOMIC DNA]</scope>
    <source>
        <strain evidence="6 7">RR4-56</strain>
    </source>
</reference>
<dbReference type="KEGG" id="hdh:G5B40_07165"/>
<evidence type="ECO:0000313" key="7">
    <source>
        <dbReference type="Proteomes" id="UP000503336"/>
    </source>
</evidence>
<evidence type="ECO:0000313" key="6">
    <source>
        <dbReference type="EMBL" id="QIE55252.1"/>
    </source>
</evidence>
<dbReference type="Pfam" id="PF00126">
    <property type="entry name" value="HTH_1"/>
    <property type="match status" value="1"/>
</dbReference>
<dbReference type="EMBL" id="CP049056">
    <property type="protein sequence ID" value="QIE55252.1"/>
    <property type="molecule type" value="Genomic_DNA"/>
</dbReference>
<dbReference type="InterPro" id="IPR036388">
    <property type="entry name" value="WH-like_DNA-bd_sf"/>
</dbReference>
<organism evidence="6 7">
    <name type="scientific">Pikeienuella piscinae</name>
    <dbReference type="NCBI Taxonomy" id="2748098"/>
    <lineage>
        <taxon>Bacteria</taxon>
        <taxon>Pseudomonadati</taxon>
        <taxon>Pseudomonadota</taxon>
        <taxon>Alphaproteobacteria</taxon>
        <taxon>Rhodobacterales</taxon>
        <taxon>Paracoccaceae</taxon>
        <taxon>Pikeienuella</taxon>
    </lineage>
</organism>
<dbReference type="InterPro" id="IPR036390">
    <property type="entry name" value="WH_DNA-bd_sf"/>
</dbReference>
<dbReference type="PANTHER" id="PTHR30579:SF3">
    <property type="entry name" value="TRANSCRIPTIONAL REGULATORY PROTEIN"/>
    <property type="match status" value="1"/>
</dbReference>
<keyword evidence="4" id="KW-0804">Transcription</keyword>
<dbReference type="SUPFAM" id="SSF53850">
    <property type="entry name" value="Periplasmic binding protein-like II"/>
    <property type="match status" value="1"/>
</dbReference>
<dbReference type="Gene3D" id="1.10.10.10">
    <property type="entry name" value="Winged helix-like DNA-binding domain superfamily/Winged helix DNA-binding domain"/>
    <property type="match status" value="1"/>
</dbReference>
<dbReference type="InterPro" id="IPR050176">
    <property type="entry name" value="LTTR"/>
</dbReference>
<feature type="domain" description="HTH lysR-type" evidence="5">
    <location>
        <begin position="4"/>
        <end position="61"/>
    </location>
</feature>
<dbReference type="SUPFAM" id="SSF46785">
    <property type="entry name" value="Winged helix' DNA-binding domain"/>
    <property type="match status" value="1"/>
</dbReference>
<keyword evidence="7" id="KW-1185">Reference proteome</keyword>
<comment type="similarity">
    <text evidence="1">Belongs to the LysR transcriptional regulatory family.</text>
</comment>
<name>A0A7L5BUG0_9RHOB</name>
<dbReference type="GO" id="GO:0003677">
    <property type="term" value="F:DNA binding"/>
    <property type="evidence" value="ECO:0007669"/>
    <property type="project" value="UniProtKB-KW"/>
</dbReference>
<keyword evidence="3" id="KW-0238">DNA-binding</keyword>
<evidence type="ECO:0000259" key="5">
    <source>
        <dbReference type="PROSITE" id="PS50931"/>
    </source>
</evidence>
<evidence type="ECO:0000256" key="2">
    <source>
        <dbReference type="ARBA" id="ARBA00023015"/>
    </source>
</evidence>
<dbReference type="GO" id="GO:0003700">
    <property type="term" value="F:DNA-binding transcription factor activity"/>
    <property type="evidence" value="ECO:0007669"/>
    <property type="project" value="InterPro"/>
</dbReference>
<protein>
    <submittedName>
        <fullName evidence="6">LysR family transcriptional regulator</fullName>
    </submittedName>
</protein>
<dbReference type="InterPro" id="IPR000847">
    <property type="entry name" value="LysR_HTH_N"/>
</dbReference>
<accession>A0A7L5BUG0</accession>
<dbReference type="Proteomes" id="UP000503336">
    <property type="component" value="Chromosome"/>
</dbReference>
<gene>
    <name evidence="6" type="ORF">G5B40_07165</name>
</gene>
<evidence type="ECO:0000256" key="1">
    <source>
        <dbReference type="ARBA" id="ARBA00009437"/>
    </source>
</evidence>
<keyword evidence="2" id="KW-0805">Transcription regulation</keyword>
<proteinExistence type="inferred from homology"/>
<evidence type="ECO:0000256" key="3">
    <source>
        <dbReference type="ARBA" id="ARBA00023125"/>
    </source>
</evidence>
<dbReference type="RefSeq" id="WP_165096865.1">
    <property type="nucleotide sequence ID" value="NZ_CP049056.1"/>
</dbReference>
<dbReference type="AlphaFoldDB" id="A0A7L5BUG0"/>